<dbReference type="FunFam" id="1.20.20.10:FF:000002">
    <property type="entry name" value="ATP synthase subunit c"/>
    <property type="match status" value="1"/>
</dbReference>
<feature type="domain" description="V-ATPase proteolipid subunit C-like" evidence="15">
    <location>
        <begin position="4"/>
        <end position="67"/>
    </location>
</feature>
<keyword evidence="17" id="KW-1185">Reference proteome</keyword>
<dbReference type="SUPFAM" id="SSF81333">
    <property type="entry name" value="F1F0 ATP synthase subunit C"/>
    <property type="match status" value="1"/>
</dbReference>
<dbReference type="OrthoDB" id="2357540at2"/>
<dbReference type="GO" id="GO:0045259">
    <property type="term" value="C:proton-transporting ATP synthase complex"/>
    <property type="evidence" value="ECO:0007669"/>
    <property type="project" value="UniProtKB-KW"/>
</dbReference>
<evidence type="ECO:0000256" key="4">
    <source>
        <dbReference type="ARBA" id="ARBA00022475"/>
    </source>
</evidence>
<evidence type="ECO:0000256" key="1">
    <source>
        <dbReference type="ARBA" id="ARBA00004651"/>
    </source>
</evidence>
<keyword evidence="11 14" id="KW-0472">Membrane</keyword>
<feature type="transmembrane region" description="Helical" evidence="14">
    <location>
        <begin position="6"/>
        <end position="26"/>
    </location>
</feature>
<organism evidence="16 17">
    <name type="scientific">Oenococcus kitaharae DSM 17330</name>
    <dbReference type="NCBI Taxonomy" id="1045004"/>
    <lineage>
        <taxon>Bacteria</taxon>
        <taxon>Bacillati</taxon>
        <taxon>Bacillota</taxon>
        <taxon>Bacilli</taxon>
        <taxon>Lactobacillales</taxon>
        <taxon>Lactobacillaceae</taxon>
        <taxon>Oenococcus</taxon>
    </lineage>
</organism>
<evidence type="ECO:0000256" key="11">
    <source>
        <dbReference type="ARBA" id="ARBA00023136"/>
    </source>
</evidence>
<evidence type="ECO:0000256" key="5">
    <source>
        <dbReference type="ARBA" id="ARBA00022547"/>
    </source>
</evidence>
<dbReference type="GO" id="GO:0046933">
    <property type="term" value="F:proton-transporting ATP synthase activity, rotational mechanism"/>
    <property type="evidence" value="ECO:0007669"/>
    <property type="project" value="UniProtKB-UniRule"/>
</dbReference>
<evidence type="ECO:0000256" key="7">
    <source>
        <dbReference type="ARBA" id="ARBA00022781"/>
    </source>
</evidence>
<dbReference type="InterPro" id="IPR000454">
    <property type="entry name" value="ATP_synth_F0_csu"/>
</dbReference>
<evidence type="ECO:0000259" key="15">
    <source>
        <dbReference type="Pfam" id="PF00137"/>
    </source>
</evidence>
<dbReference type="GO" id="GO:0033177">
    <property type="term" value="C:proton-transporting two-sector ATPase complex, proton-transporting domain"/>
    <property type="evidence" value="ECO:0007669"/>
    <property type="project" value="InterPro"/>
</dbReference>
<keyword evidence="7 14" id="KW-0375">Hydrogen ion transport</keyword>
<dbReference type="PANTHER" id="PTHR10031:SF0">
    <property type="entry name" value="ATPASE PROTEIN 9"/>
    <property type="match status" value="1"/>
</dbReference>
<comment type="subcellular location">
    <subcellularLocation>
        <location evidence="1 14">Cell membrane</location>
        <topology evidence="1 14">Multi-pass membrane protein</topology>
    </subcellularLocation>
</comment>
<dbReference type="PANTHER" id="PTHR10031">
    <property type="entry name" value="ATP SYNTHASE LIPID-BINDING PROTEIN, MITOCHONDRIAL"/>
    <property type="match status" value="1"/>
</dbReference>
<comment type="function">
    <text evidence="14">Key component of the F(0) channel; it plays a direct role in translocation across the membrane. A homomeric c-ring of between 10-14 subunits forms the central stalk rotor element with the F(1) delta and epsilon subunits.</text>
</comment>
<proteinExistence type="inferred from homology"/>
<dbReference type="CDD" id="cd18185">
    <property type="entry name" value="ATP-synt_Fo_c_ATPE"/>
    <property type="match status" value="1"/>
</dbReference>
<dbReference type="PRINTS" id="PR00124">
    <property type="entry name" value="ATPASEC"/>
</dbReference>
<dbReference type="PATRIC" id="fig|1045004.4.peg.1738"/>
<dbReference type="InterPro" id="IPR038662">
    <property type="entry name" value="ATP_synth_F0_csu_sf"/>
</dbReference>
<keyword evidence="4 14" id="KW-1003">Cell membrane</keyword>
<name>G9WGL2_9LACO</name>
<comment type="similarity">
    <text evidence="2 14">Belongs to the ATPase C chain family.</text>
</comment>
<evidence type="ECO:0000256" key="14">
    <source>
        <dbReference type="HAMAP-Rule" id="MF_01396"/>
    </source>
</evidence>
<evidence type="ECO:0000313" key="16">
    <source>
        <dbReference type="EMBL" id="EHN59839.1"/>
    </source>
</evidence>
<accession>G9WGL2</accession>
<keyword evidence="3 14" id="KW-0813">Transport</keyword>
<dbReference type="RefSeq" id="WP_007747092.1">
    <property type="nucleotide sequence ID" value="NZ_CM001398.1"/>
</dbReference>
<evidence type="ECO:0000313" key="17">
    <source>
        <dbReference type="Proteomes" id="UP000004959"/>
    </source>
</evidence>
<dbReference type="EMBL" id="AFVZ01000001">
    <property type="protein sequence ID" value="EHN59839.1"/>
    <property type="molecule type" value="Genomic_DNA"/>
</dbReference>
<dbReference type="NCBIfam" id="NF005363">
    <property type="entry name" value="PRK06876.1"/>
    <property type="match status" value="1"/>
</dbReference>
<dbReference type="STRING" id="336988.NT96_02475"/>
<dbReference type="Proteomes" id="UP000004959">
    <property type="component" value="Chromosome"/>
</dbReference>
<dbReference type="HAMAP" id="MF_01396">
    <property type="entry name" value="ATP_synth_c_bact"/>
    <property type="match status" value="1"/>
</dbReference>
<reference evidence="16 17" key="1">
    <citation type="journal article" date="2012" name="PLoS ONE">
        <title>Functional divergence in the genus oenococcus as predicted by genome sequencing of the newly-described species, Oenococcus kitaharae.</title>
        <authorList>
            <person name="Borneman A.R."/>
            <person name="McCarthy J.M."/>
            <person name="Chambers P.J."/>
            <person name="Bartowsky E.J."/>
        </authorList>
    </citation>
    <scope>NUCLEOTIDE SEQUENCE [LARGE SCALE GENOMIC DNA]</scope>
    <source>
        <strain evidence="17">DSM17330</strain>
    </source>
</reference>
<protein>
    <recommendedName>
        <fullName evidence="14">ATP synthase subunit c</fullName>
    </recommendedName>
    <alternativeName>
        <fullName evidence="14">ATP synthase F(0) sector subunit c</fullName>
    </alternativeName>
    <alternativeName>
        <fullName evidence="14">F-type ATPase subunit c</fullName>
        <shortName evidence="14">F-ATPase subunit c</shortName>
    </alternativeName>
    <alternativeName>
        <fullName evidence="14">Lipid-binding protein</fullName>
    </alternativeName>
</protein>
<dbReference type="Gene3D" id="1.20.20.10">
    <property type="entry name" value="F1F0 ATP synthase subunit C"/>
    <property type="match status" value="1"/>
</dbReference>
<dbReference type="AlphaFoldDB" id="G9WGL2"/>
<keyword evidence="10 14" id="KW-0446">Lipid-binding</keyword>
<dbReference type="GO" id="GO:0008289">
    <property type="term" value="F:lipid binding"/>
    <property type="evidence" value="ECO:0007669"/>
    <property type="project" value="UniProtKB-KW"/>
</dbReference>
<feature type="transmembrane region" description="Helical" evidence="14">
    <location>
        <begin position="47"/>
        <end position="68"/>
    </location>
</feature>
<evidence type="ECO:0000256" key="10">
    <source>
        <dbReference type="ARBA" id="ARBA00023121"/>
    </source>
</evidence>
<sequence length="70" mass="7291">MNYIAAGIALLGSAIGGGIGNGLLMAKLIESIARQPELEGTLRTNMFISMALVEAMPIIVIAMSFLLINA</sequence>
<keyword evidence="9 14" id="KW-0406">Ion transport</keyword>
<dbReference type="GO" id="GO:0005886">
    <property type="term" value="C:plasma membrane"/>
    <property type="evidence" value="ECO:0007669"/>
    <property type="project" value="UniProtKB-SubCell"/>
</dbReference>
<dbReference type="HOGENOM" id="CLU_148047_1_1_9"/>
<comment type="caution">
    <text evidence="16">The sequence shown here is derived from an EMBL/GenBank/DDBJ whole genome shotgun (WGS) entry which is preliminary data.</text>
</comment>
<dbReference type="NCBIfam" id="TIGR01260">
    <property type="entry name" value="ATP_synt_c"/>
    <property type="match status" value="1"/>
</dbReference>
<keyword evidence="6 14" id="KW-0812">Transmembrane</keyword>
<feature type="site" description="Reversibly protonated during proton transport" evidence="14">
    <location>
        <position position="54"/>
    </location>
</feature>
<keyword evidence="12 14" id="KW-0066">ATP synthesis</keyword>
<keyword evidence="5 14" id="KW-0138">CF(0)</keyword>
<evidence type="ECO:0000256" key="3">
    <source>
        <dbReference type="ARBA" id="ARBA00022448"/>
    </source>
</evidence>
<evidence type="ECO:0000256" key="9">
    <source>
        <dbReference type="ARBA" id="ARBA00023065"/>
    </source>
</evidence>
<dbReference type="InterPro" id="IPR020537">
    <property type="entry name" value="ATP_synth_F0_csu_DDCD_BS"/>
</dbReference>
<keyword evidence="8 14" id="KW-1133">Transmembrane helix</keyword>
<evidence type="ECO:0000256" key="6">
    <source>
        <dbReference type="ARBA" id="ARBA00022692"/>
    </source>
</evidence>
<dbReference type="InterPro" id="IPR002379">
    <property type="entry name" value="ATPase_proteolipid_c-like_dom"/>
</dbReference>
<dbReference type="InterPro" id="IPR005953">
    <property type="entry name" value="ATP_synth_csu_bac/chlpt"/>
</dbReference>
<dbReference type="Pfam" id="PF00137">
    <property type="entry name" value="ATP-synt_C"/>
    <property type="match status" value="1"/>
</dbReference>
<gene>
    <name evidence="14" type="primary">atpE</name>
    <name evidence="16" type="ORF">OKIT_1766</name>
</gene>
<dbReference type="InterPro" id="IPR035921">
    <property type="entry name" value="F/V-ATP_Csub_sf"/>
</dbReference>
<comment type="function">
    <text evidence="13 14">F(1)F(0) ATP synthase produces ATP from ADP in the presence of a proton or sodium gradient. F-type ATPases consist of two structural domains, F(1) containing the extramembraneous catalytic core and F(0) containing the membrane proton channel, linked together by a central stalk and a peripheral stalk. During catalysis, ATP synthesis in the catalytic domain of F(1) is coupled via a rotary mechanism of the central stalk subunits to proton translocation.</text>
</comment>
<dbReference type="PROSITE" id="PS00605">
    <property type="entry name" value="ATPASE_C"/>
    <property type="match status" value="1"/>
</dbReference>
<evidence type="ECO:0000256" key="2">
    <source>
        <dbReference type="ARBA" id="ARBA00006704"/>
    </source>
</evidence>
<evidence type="ECO:0000256" key="8">
    <source>
        <dbReference type="ARBA" id="ARBA00022989"/>
    </source>
</evidence>
<evidence type="ECO:0000256" key="13">
    <source>
        <dbReference type="ARBA" id="ARBA00025198"/>
    </source>
</evidence>
<dbReference type="eggNOG" id="COG0636">
    <property type="taxonomic scope" value="Bacteria"/>
</dbReference>
<evidence type="ECO:0000256" key="12">
    <source>
        <dbReference type="ARBA" id="ARBA00023310"/>
    </source>
</evidence>